<organism evidence="1 2">
    <name type="scientific">Denitrificimonas halotolerans</name>
    <dbReference type="NCBI Taxonomy" id="3098930"/>
    <lineage>
        <taxon>Bacteria</taxon>
        <taxon>Pseudomonadati</taxon>
        <taxon>Pseudomonadota</taxon>
        <taxon>Gammaproteobacteria</taxon>
        <taxon>Pseudomonadales</taxon>
        <taxon>Pseudomonadaceae</taxon>
        <taxon>Denitrificimonas</taxon>
    </lineage>
</organism>
<sequence length="66" mass="7287">MGHFIALKSAIINGEETVVKQYLVDRSMLDVEKSYLLELAELGGNAAIIQLLEQVPVKDPNKSFQA</sequence>
<dbReference type="Proteomes" id="UP001294570">
    <property type="component" value="Unassembled WGS sequence"/>
</dbReference>
<keyword evidence="2" id="KW-1185">Reference proteome</keyword>
<accession>A0ABU5GNL9</accession>
<comment type="caution">
    <text evidence="1">The sequence shown here is derived from an EMBL/GenBank/DDBJ whole genome shotgun (WGS) entry which is preliminary data.</text>
</comment>
<reference evidence="1 2" key="1">
    <citation type="submission" date="2023-12" db="EMBL/GenBank/DDBJ databases">
        <title>Denitrificimonas halotolerans sp. nov.,a novel species isolated from landfill leachate.</title>
        <authorList>
            <person name="Wang S."/>
        </authorList>
    </citation>
    <scope>NUCLEOTIDE SEQUENCE [LARGE SCALE GENOMIC DNA]</scope>
    <source>
        <strain evidence="1 2">JX-1</strain>
    </source>
</reference>
<name>A0ABU5GNL9_9GAMM</name>
<gene>
    <name evidence="1" type="ORF">TOI97_03260</name>
</gene>
<dbReference type="EMBL" id="JAXIVU010000003">
    <property type="protein sequence ID" value="MDY7218598.1"/>
    <property type="molecule type" value="Genomic_DNA"/>
</dbReference>
<protein>
    <submittedName>
        <fullName evidence="1">Uncharacterized protein</fullName>
    </submittedName>
</protein>
<proteinExistence type="predicted"/>
<evidence type="ECO:0000313" key="2">
    <source>
        <dbReference type="Proteomes" id="UP001294570"/>
    </source>
</evidence>
<evidence type="ECO:0000313" key="1">
    <source>
        <dbReference type="EMBL" id="MDY7218598.1"/>
    </source>
</evidence>